<comment type="caution">
    <text evidence="4">The sequence shown here is derived from an EMBL/GenBank/DDBJ whole genome shotgun (WGS) entry which is preliminary data.</text>
</comment>
<dbReference type="InterPro" id="IPR007527">
    <property type="entry name" value="Znf_SWIM"/>
</dbReference>
<name>A0A9N9GGY8_9GLOM</name>
<dbReference type="OrthoDB" id="2437251at2759"/>
<protein>
    <submittedName>
        <fullName evidence="4">5670_t:CDS:1</fullName>
    </submittedName>
</protein>
<sequence length="768" mass="90519">MSTCNDCSEKRKGKRPEPDTAHEFSDQPEYHANDTVNLEEICNDEDDVSYELAELEELVTRHFTNVDENEEVNFSGVFEFDDDLLDRSQVLTDDDQNNTEEDRIRGIMYYFLLPIEAGSRYYWDIRKIYIHKKNSGQATVYLGCAQRIDRKLACSDGQLAKRISKARPPIDRYACEGRIVINININIHCAKVTICHRITHEHPTYCEKKIPERAIEWISNNLRCNLRKVEVYKRLCEDELIDPKTHTYCQIYYWVSKFASQQYVMNASNQLLSSLNFLKQAELISEGYKEKFELFAVLINCGGYGVPLAYLYVDTFIAPENCLQDPRNRINSRVKVLTEFFSALRTEGILPTFILVDKDAGQIAAINEAWSQRANIQLCLWHVERAIDRKLRESKHKLSQYTARRANEANMRFSFIDISWIPEGHEHDSYSEENIKEILKMVKRHSLLHPLIPIDKETFFTSTEIYHKSVVETYTYCRERNFIHLWAYLWINWYNLVDWNLFACASFPSAIPLARTTMLVESHWRVLKYNYKYTCNQLRLDRLTQILTRELLPDQISTWEKFNNNRAFPSWWGMFKNEWRKVLDTSVESNDRYLTNVDTWICSCPAFTNNTYMLCKHLVKAYTDRNPTFPQYATTNRRHDYPFIRFGETCSRIDTANRPWTETSQNLLDEMEIPMDEDNNNSVELNISARNELIASRLARLEEDRKAFESLVAIVTDNVQNDDFYNEYKKLTQMLVKETKACQEALMARSQQQTWNPPHNSRLAFRLR</sequence>
<gene>
    <name evidence="4" type="ORF">POCULU_LOCUS7495</name>
</gene>
<dbReference type="GO" id="GO:0008270">
    <property type="term" value="F:zinc ion binding"/>
    <property type="evidence" value="ECO:0007669"/>
    <property type="project" value="UniProtKB-KW"/>
</dbReference>
<keyword evidence="1" id="KW-0862">Zinc</keyword>
<dbReference type="EMBL" id="CAJVPJ010001723">
    <property type="protein sequence ID" value="CAG8601642.1"/>
    <property type="molecule type" value="Genomic_DNA"/>
</dbReference>
<reference evidence="4" key="1">
    <citation type="submission" date="2021-06" db="EMBL/GenBank/DDBJ databases">
        <authorList>
            <person name="Kallberg Y."/>
            <person name="Tangrot J."/>
            <person name="Rosling A."/>
        </authorList>
    </citation>
    <scope>NUCLEOTIDE SEQUENCE</scope>
    <source>
        <strain evidence="4">IA702</strain>
    </source>
</reference>
<organism evidence="4 5">
    <name type="scientific">Paraglomus occultum</name>
    <dbReference type="NCBI Taxonomy" id="144539"/>
    <lineage>
        <taxon>Eukaryota</taxon>
        <taxon>Fungi</taxon>
        <taxon>Fungi incertae sedis</taxon>
        <taxon>Mucoromycota</taxon>
        <taxon>Glomeromycotina</taxon>
        <taxon>Glomeromycetes</taxon>
        <taxon>Paraglomerales</taxon>
        <taxon>Paraglomeraceae</taxon>
        <taxon>Paraglomus</taxon>
    </lineage>
</organism>
<dbReference type="Proteomes" id="UP000789572">
    <property type="component" value="Unassembled WGS sequence"/>
</dbReference>
<keyword evidence="1" id="KW-0479">Metal-binding</keyword>
<evidence type="ECO:0000313" key="4">
    <source>
        <dbReference type="EMBL" id="CAG8601642.1"/>
    </source>
</evidence>
<dbReference type="PROSITE" id="PS50966">
    <property type="entry name" value="ZF_SWIM"/>
    <property type="match status" value="1"/>
</dbReference>
<accession>A0A9N9GGY8</accession>
<proteinExistence type="predicted"/>
<feature type="region of interest" description="Disordered" evidence="2">
    <location>
        <begin position="1"/>
        <end position="32"/>
    </location>
</feature>
<feature type="compositionally biased region" description="Basic and acidic residues" evidence="2">
    <location>
        <begin position="7"/>
        <end position="32"/>
    </location>
</feature>
<evidence type="ECO:0000256" key="1">
    <source>
        <dbReference type="PROSITE-ProRule" id="PRU00325"/>
    </source>
</evidence>
<evidence type="ECO:0000259" key="3">
    <source>
        <dbReference type="PROSITE" id="PS50966"/>
    </source>
</evidence>
<keyword evidence="1" id="KW-0863">Zinc-finger</keyword>
<evidence type="ECO:0000313" key="5">
    <source>
        <dbReference type="Proteomes" id="UP000789572"/>
    </source>
</evidence>
<feature type="domain" description="SWIM-type" evidence="3">
    <location>
        <begin position="593"/>
        <end position="626"/>
    </location>
</feature>
<keyword evidence="5" id="KW-1185">Reference proteome</keyword>
<dbReference type="AlphaFoldDB" id="A0A9N9GGY8"/>
<evidence type="ECO:0000256" key="2">
    <source>
        <dbReference type="SAM" id="MobiDB-lite"/>
    </source>
</evidence>